<dbReference type="Gene3D" id="3.40.190.10">
    <property type="entry name" value="Periplasmic binding protein-like II"/>
    <property type="match status" value="1"/>
</dbReference>
<organism evidence="1">
    <name type="scientific">Pseudomonas tritici</name>
    <dbReference type="NCBI Taxonomy" id="2745518"/>
    <lineage>
        <taxon>Bacteria</taxon>
        <taxon>Pseudomonadati</taxon>
        <taxon>Pseudomonadota</taxon>
        <taxon>Gammaproteobacteria</taxon>
        <taxon>Pseudomonadales</taxon>
        <taxon>Pseudomonadaceae</taxon>
        <taxon>Pseudomonas</taxon>
    </lineage>
</organism>
<dbReference type="PANTHER" id="PTHR35841">
    <property type="entry name" value="PHOSPHONATES-BINDING PERIPLASMIC PROTEIN"/>
    <property type="match status" value="1"/>
</dbReference>
<dbReference type="AlphaFoldDB" id="A0A8I0CX11"/>
<dbReference type="PANTHER" id="PTHR35841:SF1">
    <property type="entry name" value="PHOSPHONATES-BINDING PERIPLASMIC PROTEIN"/>
    <property type="match status" value="1"/>
</dbReference>
<comment type="caution">
    <text evidence="1">The sequence shown here is derived from an EMBL/GenBank/DDBJ whole genome shotgun (WGS) entry which is preliminary data.</text>
</comment>
<name>A0A8I0CX11_9PSED</name>
<gene>
    <name evidence="1" type="ORF">HU722_14810</name>
</gene>
<dbReference type="SUPFAM" id="SSF53850">
    <property type="entry name" value="Periplasmic binding protein-like II"/>
    <property type="match status" value="1"/>
</dbReference>
<protein>
    <submittedName>
        <fullName evidence="1">PhnD/SsuA/transferrin family substrate-binding protein</fullName>
    </submittedName>
</protein>
<evidence type="ECO:0000313" key="1">
    <source>
        <dbReference type="EMBL" id="MBC3292789.1"/>
    </source>
</evidence>
<proteinExistence type="predicted"/>
<dbReference type="EMBL" id="JABWQF010000008">
    <property type="protein sequence ID" value="MBC3292789.1"/>
    <property type="molecule type" value="Genomic_DNA"/>
</dbReference>
<accession>A0A8I0CX11</accession>
<dbReference type="Pfam" id="PF12974">
    <property type="entry name" value="Phosphonate-bd"/>
    <property type="match status" value="1"/>
</dbReference>
<reference evidence="1" key="1">
    <citation type="journal article" date="2020" name="Microorganisms">
        <title>Reliable Identification of Environmental Pseudomonas Isolates Using the rpoD Gene.</title>
        <authorList>
            <consortium name="The Broad Institute Genome Sequencing Platform"/>
            <person name="Girard L."/>
            <person name="Lood C."/>
            <person name="Rokni-Zadeh H."/>
            <person name="van Noort V."/>
            <person name="Lavigne R."/>
            <person name="De Mot R."/>
        </authorList>
    </citation>
    <scope>NUCLEOTIDE SEQUENCE [LARGE SCALE GENOMIC DNA]</scope>
    <source>
        <strain evidence="1">SWRI145</strain>
    </source>
</reference>
<sequence>MINLLAFPMYAVNRADNEALTFAVRGLLAEHGVPVSHLNASGPGDDLLSHWRHPDLLLSQTCGFPLMTQLPDVQTVGCFHYTAPGCNGIHYRSFLVARATDKHKTLADFQGKRVACNARDSQSGYNVLLKMVASLDHDAPFFERVVISGSHRQSLIEIKRGAADIAAIDCITWALLLRHEPELIDELTVVGESPLAPGLPLIAAQNTSHETLSRIRAALNDLVSAAKYRQICDDMFIGGFSEVTRQPYSLLLDWRDAAARKGVTQL</sequence>